<reference evidence="14 15" key="1">
    <citation type="submission" date="2018-10" db="EMBL/GenBank/DDBJ databases">
        <title>Genomic Encyclopedia of Type Strains, Phase IV (KMG-IV): sequencing the most valuable type-strain genomes for metagenomic binning, comparative biology and taxonomic classification.</title>
        <authorList>
            <person name="Goeker M."/>
        </authorList>
    </citation>
    <scope>NUCLEOTIDE SEQUENCE [LARGE SCALE GENOMIC DNA]</scope>
    <source>
        <strain evidence="14 15">DSM 22008</strain>
    </source>
</reference>
<dbReference type="InterPro" id="IPR003660">
    <property type="entry name" value="HAMP_dom"/>
</dbReference>
<dbReference type="EC" id="2.7.13.3" evidence="3"/>
<dbReference type="GO" id="GO:0005886">
    <property type="term" value="C:plasma membrane"/>
    <property type="evidence" value="ECO:0007669"/>
    <property type="project" value="TreeGrafter"/>
</dbReference>
<feature type="transmembrane region" description="Helical" evidence="11">
    <location>
        <begin position="188"/>
        <end position="209"/>
    </location>
</feature>
<dbReference type="FunCoup" id="A0A420WJ03">
    <property type="interactions" value="58"/>
</dbReference>
<evidence type="ECO:0000256" key="3">
    <source>
        <dbReference type="ARBA" id="ARBA00012438"/>
    </source>
</evidence>
<keyword evidence="7 14" id="KW-0418">Kinase</keyword>
<dbReference type="PANTHER" id="PTHR45436">
    <property type="entry name" value="SENSOR HISTIDINE KINASE YKOH"/>
    <property type="match status" value="1"/>
</dbReference>
<keyword evidence="5" id="KW-0808">Transferase</keyword>
<comment type="subcellular location">
    <subcellularLocation>
        <location evidence="2">Membrane</location>
    </subcellularLocation>
</comment>
<dbReference type="SUPFAM" id="SSF47384">
    <property type="entry name" value="Homodimeric domain of signal transducing histidine kinase"/>
    <property type="match status" value="1"/>
</dbReference>
<dbReference type="PROSITE" id="PS50885">
    <property type="entry name" value="HAMP"/>
    <property type="match status" value="1"/>
</dbReference>
<comment type="caution">
    <text evidence="14">The sequence shown here is derived from an EMBL/GenBank/DDBJ whole genome shotgun (WGS) entry which is preliminary data.</text>
</comment>
<dbReference type="SMART" id="SM00387">
    <property type="entry name" value="HATPase_c"/>
    <property type="match status" value="1"/>
</dbReference>
<dbReference type="InParanoid" id="A0A420WJ03"/>
<keyword evidence="6 11" id="KW-0812">Transmembrane</keyword>
<dbReference type="Pfam" id="PF02518">
    <property type="entry name" value="HATPase_c"/>
    <property type="match status" value="1"/>
</dbReference>
<dbReference type="EMBL" id="RBII01000001">
    <property type="protein sequence ID" value="RKQ70919.1"/>
    <property type="molecule type" value="Genomic_DNA"/>
</dbReference>
<evidence type="ECO:0000256" key="8">
    <source>
        <dbReference type="ARBA" id="ARBA00022989"/>
    </source>
</evidence>
<accession>A0A420WJ03</accession>
<evidence type="ECO:0000313" key="14">
    <source>
        <dbReference type="EMBL" id="RKQ70919.1"/>
    </source>
</evidence>
<evidence type="ECO:0000256" key="5">
    <source>
        <dbReference type="ARBA" id="ARBA00022679"/>
    </source>
</evidence>
<dbReference type="AlphaFoldDB" id="A0A420WJ03"/>
<feature type="transmembrane region" description="Helical" evidence="11">
    <location>
        <begin position="26"/>
        <end position="45"/>
    </location>
</feature>
<sequence length="477" mass="52250">MSPLTAPPAKTAHQTRSLVVSLVRSAALWTLPLLIISAIVLTWLYRNTTYRIFDDPLESAVTSLMASVNIDEHGDLVLSREPLDPRYQQALSGRYWLVGQEKIEANYPLKILASSRSLYGGSLVLSQDMLSNLNANMGEKVSGSTAGPDEDETLRVVARQVILPGSENRVIVLAGADIRPATRDIQRFAMTAFGLMGLLCLGLVLAMFMQVRLGLRPLFSLRDRVVEVREGKAPQVEGHYPPEIAPLANELNSLISHNKDIVERARTHVGNLAHALKTPIAVLKNEAELGEKTASELVAKQTEIMAQQVDHHLRRARAAARGQSIGVSTDLAEVVEPLVRTLPRIYRDKDLFIDTDLEAGLVFRGAKRDLEDMVGNLMDNAAKWTQSEIRLTAKTDNDQSEFMRVTIEDNGAGLTPDEYKEAVKRGARLDEATPGSGLGLAIVDDLARAYKGEFKLARSPLGGLQAMLKLPKQGPST</sequence>
<dbReference type="InterPro" id="IPR003594">
    <property type="entry name" value="HATPase_dom"/>
</dbReference>
<organism evidence="14 15">
    <name type="scientific">Litorimonas taeanensis</name>
    <dbReference type="NCBI Taxonomy" id="568099"/>
    <lineage>
        <taxon>Bacteria</taxon>
        <taxon>Pseudomonadati</taxon>
        <taxon>Pseudomonadota</taxon>
        <taxon>Alphaproteobacteria</taxon>
        <taxon>Maricaulales</taxon>
        <taxon>Robiginitomaculaceae</taxon>
    </lineage>
</organism>
<keyword evidence="4" id="KW-0597">Phosphoprotein</keyword>
<keyword evidence="15" id="KW-1185">Reference proteome</keyword>
<evidence type="ECO:0000256" key="6">
    <source>
        <dbReference type="ARBA" id="ARBA00022692"/>
    </source>
</evidence>
<dbReference type="InterPro" id="IPR036890">
    <property type="entry name" value="HATPase_C_sf"/>
</dbReference>
<keyword evidence="9" id="KW-0902">Two-component regulatory system</keyword>
<dbReference type="RefSeq" id="WP_147405810.1">
    <property type="nucleotide sequence ID" value="NZ_RBII01000001.1"/>
</dbReference>
<dbReference type="SUPFAM" id="SSF55874">
    <property type="entry name" value="ATPase domain of HSP90 chaperone/DNA topoisomerase II/histidine kinase"/>
    <property type="match status" value="1"/>
</dbReference>
<dbReference type="OrthoDB" id="9804645at2"/>
<dbReference type="InterPro" id="IPR004358">
    <property type="entry name" value="Sig_transdc_His_kin-like_C"/>
</dbReference>
<dbReference type="InterPro" id="IPR005467">
    <property type="entry name" value="His_kinase_dom"/>
</dbReference>
<evidence type="ECO:0000313" key="15">
    <source>
        <dbReference type="Proteomes" id="UP000282211"/>
    </source>
</evidence>
<evidence type="ECO:0000256" key="11">
    <source>
        <dbReference type="SAM" id="Phobius"/>
    </source>
</evidence>
<comment type="catalytic activity">
    <reaction evidence="1">
        <text>ATP + protein L-histidine = ADP + protein N-phospho-L-histidine.</text>
        <dbReference type="EC" id="2.7.13.3"/>
    </reaction>
</comment>
<feature type="domain" description="Histidine kinase" evidence="12">
    <location>
        <begin position="271"/>
        <end position="474"/>
    </location>
</feature>
<name>A0A420WJ03_9PROT</name>
<keyword evidence="8 11" id="KW-1133">Transmembrane helix</keyword>
<protein>
    <recommendedName>
        <fullName evidence="3">histidine kinase</fullName>
        <ecNumber evidence="3">2.7.13.3</ecNumber>
    </recommendedName>
</protein>
<evidence type="ECO:0000259" key="12">
    <source>
        <dbReference type="PROSITE" id="PS50109"/>
    </source>
</evidence>
<dbReference type="Gene3D" id="1.10.287.130">
    <property type="match status" value="1"/>
</dbReference>
<evidence type="ECO:0000256" key="9">
    <source>
        <dbReference type="ARBA" id="ARBA00023012"/>
    </source>
</evidence>
<dbReference type="GO" id="GO:0000155">
    <property type="term" value="F:phosphorelay sensor kinase activity"/>
    <property type="evidence" value="ECO:0007669"/>
    <property type="project" value="InterPro"/>
</dbReference>
<dbReference type="PRINTS" id="PR00344">
    <property type="entry name" value="BCTRLSENSOR"/>
</dbReference>
<proteinExistence type="predicted"/>
<evidence type="ECO:0000256" key="7">
    <source>
        <dbReference type="ARBA" id="ARBA00022777"/>
    </source>
</evidence>
<dbReference type="PROSITE" id="PS50109">
    <property type="entry name" value="HIS_KIN"/>
    <property type="match status" value="1"/>
</dbReference>
<gene>
    <name evidence="14" type="ORF">DES40_0223</name>
</gene>
<dbReference type="Proteomes" id="UP000282211">
    <property type="component" value="Unassembled WGS sequence"/>
</dbReference>
<evidence type="ECO:0000256" key="10">
    <source>
        <dbReference type="ARBA" id="ARBA00023136"/>
    </source>
</evidence>
<evidence type="ECO:0000256" key="2">
    <source>
        <dbReference type="ARBA" id="ARBA00004370"/>
    </source>
</evidence>
<dbReference type="InterPro" id="IPR036097">
    <property type="entry name" value="HisK_dim/P_sf"/>
</dbReference>
<evidence type="ECO:0000256" key="1">
    <source>
        <dbReference type="ARBA" id="ARBA00000085"/>
    </source>
</evidence>
<dbReference type="InterPro" id="IPR050428">
    <property type="entry name" value="TCS_sensor_his_kinase"/>
</dbReference>
<feature type="domain" description="HAMP" evidence="13">
    <location>
        <begin position="212"/>
        <end position="263"/>
    </location>
</feature>
<dbReference type="PANTHER" id="PTHR45436:SF5">
    <property type="entry name" value="SENSOR HISTIDINE KINASE TRCS"/>
    <property type="match status" value="1"/>
</dbReference>
<evidence type="ECO:0000259" key="13">
    <source>
        <dbReference type="PROSITE" id="PS50885"/>
    </source>
</evidence>
<dbReference type="Gene3D" id="3.30.565.10">
    <property type="entry name" value="Histidine kinase-like ATPase, C-terminal domain"/>
    <property type="match status" value="1"/>
</dbReference>
<keyword evidence="10 11" id="KW-0472">Membrane</keyword>
<evidence type="ECO:0000256" key="4">
    <source>
        <dbReference type="ARBA" id="ARBA00022553"/>
    </source>
</evidence>